<feature type="compositionally biased region" description="Basic residues" evidence="6">
    <location>
        <begin position="1"/>
        <end position="20"/>
    </location>
</feature>
<comment type="similarity">
    <text evidence="1 5">Belongs to the bacterial ribosomal protein bL32 family.</text>
</comment>
<sequence length="54" mass="6386">MAVPKRKQSKSRKNKRRTHQSVKSAEISFDEQVNEYTRSHYISPSGYYKGRKVL</sequence>
<dbReference type="InterPro" id="IPR044957">
    <property type="entry name" value="Ribosomal_bL32_bact"/>
</dbReference>
<reference evidence="7 10" key="2">
    <citation type="submission" date="2020-03" db="EMBL/GenBank/DDBJ databases">
        <title>Bacterial samples isolated from urine from healthy bovine heifers (Gyr breed).</title>
        <authorList>
            <person name="Giannattasio-Ferraz S."/>
            <person name="Maskeri L."/>
            <person name="Penido A."/>
            <person name="Barbosa-Stancioli E.F."/>
            <person name="Putonti C."/>
        </authorList>
    </citation>
    <scope>NUCLEOTIDE SEQUENCE [LARGE SCALE GENOMIC DNA]</scope>
    <source>
        <strain evidence="7 10">UFMG-H7</strain>
    </source>
</reference>
<dbReference type="Pfam" id="PF01783">
    <property type="entry name" value="Ribosomal_L32p"/>
    <property type="match status" value="1"/>
</dbReference>
<evidence type="ECO:0000256" key="2">
    <source>
        <dbReference type="ARBA" id="ARBA00022980"/>
    </source>
</evidence>
<gene>
    <name evidence="5 7" type="primary">rpmF</name>
    <name evidence="8" type="ORF">CBF32_08945</name>
    <name evidence="7" type="ORF">HED35_01210</name>
</gene>
<evidence type="ECO:0000313" key="9">
    <source>
        <dbReference type="Proteomes" id="UP000288197"/>
    </source>
</evidence>
<dbReference type="NCBIfam" id="TIGR01031">
    <property type="entry name" value="rpmF_bact"/>
    <property type="match status" value="1"/>
</dbReference>
<dbReference type="PANTHER" id="PTHR35534:SF1">
    <property type="entry name" value="LARGE RIBOSOMAL SUBUNIT PROTEIN BL32"/>
    <property type="match status" value="1"/>
</dbReference>
<keyword evidence="2 5" id="KW-0689">Ribosomal protein</keyword>
<name>A0A369AU16_9ENTE</name>
<evidence type="ECO:0000256" key="3">
    <source>
        <dbReference type="ARBA" id="ARBA00023274"/>
    </source>
</evidence>
<dbReference type="RefSeq" id="WP_086341189.1">
    <property type="nucleotide sequence ID" value="NZ_CP081459.1"/>
</dbReference>
<dbReference type="PANTHER" id="PTHR35534">
    <property type="entry name" value="50S RIBOSOMAL PROTEIN L32"/>
    <property type="match status" value="1"/>
</dbReference>
<dbReference type="HAMAP" id="MF_00340">
    <property type="entry name" value="Ribosomal_bL32"/>
    <property type="match status" value="1"/>
</dbReference>
<accession>A0A369AU16</accession>
<dbReference type="SUPFAM" id="SSF57829">
    <property type="entry name" value="Zn-binding ribosomal proteins"/>
    <property type="match status" value="1"/>
</dbReference>
<evidence type="ECO:0000256" key="1">
    <source>
        <dbReference type="ARBA" id="ARBA00008560"/>
    </source>
</evidence>
<dbReference type="Proteomes" id="UP000288197">
    <property type="component" value="Unassembled WGS sequence"/>
</dbReference>
<dbReference type="OrthoDB" id="9812874at2"/>
<organism evidence="7 10">
    <name type="scientific">Vagococcus fluvialis</name>
    <dbReference type="NCBI Taxonomy" id="2738"/>
    <lineage>
        <taxon>Bacteria</taxon>
        <taxon>Bacillati</taxon>
        <taxon>Bacillota</taxon>
        <taxon>Bacilli</taxon>
        <taxon>Lactobacillales</taxon>
        <taxon>Enterococcaceae</taxon>
        <taxon>Vagococcus</taxon>
    </lineage>
</organism>
<evidence type="ECO:0000313" key="7">
    <source>
        <dbReference type="EMBL" id="NKC66696.1"/>
    </source>
</evidence>
<proteinExistence type="inferred from homology"/>
<reference evidence="8 9" key="1">
    <citation type="submission" date="2017-05" db="EMBL/GenBank/DDBJ databases">
        <title>Vagococcus spp. assemblies.</title>
        <authorList>
            <person name="Gulvik C.A."/>
        </authorList>
    </citation>
    <scope>NUCLEOTIDE SEQUENCE [LARGE SCALE GENOMIC DNA]</scope>
    <source>
        <strain evidence="8 9">NCFB 2497</strain>
    </source>
</reference>
<dbReference type="InterPro" id="IPR011332">
    <property type="entry name" value="Ribosomal_zn-bd"/>
</dbReference>
<evidence type="ECO:0000256" key="6">
    <source>
        <dbReference type="SAM" id="MobiDB-lite"/>
    </source>
</evidence>
<dbReference type="Proteomes" id="UP000521358">
    <property type="component" value="Unassembled WGS sequence"/>
</dbReference>
<dbReference type="AlphaFoldDB" id="A0A369AU16"/>
<evidence type="ECO:0000313" key="8">
    <source>
        <dbReference type="EMBL" id="RSU01260.1"/>
    </source>
</evidence>
<dbReference type="GO" id="GO:0015934">
    <property type="term" value="C:large ribosomal subunit"/>
    <property type="evidence" value="ECO:0007669"/>
    <property type="project" value="InterPro"/>
</dbReference>
<evidence type="ECO:0000256" key="4">
    <source>
        <dbReference type="ARBA" id="ARBA00035178"/>
    </source>
</evidence>
<dbReference type="EMBL" id="NGJX01000008">
    <property type="protein sequence ID" value="RSU01260.1"/>
    <property type="molecule type" value="Genomic_DNA"/>
</dbReference>
<protein>
    <recommendedName>
        <fullName evidence="4 5">Large ribosomal subunit protein bL32</fullName>
    </recommendedName>
</protein>
<comment type="caution">
    <text evidence="7">The sequence shown here is derived from an EMBL/GenBank/DDBJ whole genome shotgun (WGS) entry which is preliminary data.</text>
</comment>
<feature type="region of interest" description="Disordered" evidence="6">
    <location>
        <begin position="1"/>
        <end position="25"/>
    </location>
</feature>
<dbReference type="GO" id="GO:0006412">
    <property type="term" value="P:translation"/>
    <property type="evidence" value="ECO:0007669"/>
    <property type="project" value="UniProtKB-UniRule"/>
</dbReference>
<dbReference type="EMBL" id="JAAVMB010000001">
    <property type="protein sequence ID" value="NKC66696.1"/>
    <property type="molecule type" value="Genomic_DNA"/>
</dbReference>
<evidence type="ECO:0000256" key="5">
    <source>
        <dbReference type="HAMAP-Rule" id="MF_00340"/>
    </source>
</evidence>
<keyword evidence="9" id="KW-1185">Reference proteome</keyword>
<evidence type="ECO:0000313" key="10">
    <source>
        <dbReference type="Proteomes" id="UP000521358"/>
    </source>
</evidence>
<dbReference type="GO" id="GO:0003735">
    <property type="term" value="F:structural constituent of ribosome"/>
    <property type="evidence" value="ECO:0007669"/>
    <property type="project" value="InterPro"/>
</dbReference>
<dbReference type="InterPro" id="IPR002677">
    <property type="entry name" value="Ribosomal_bL32"/>
</dbReference>
<dbReference type="GeneID" id="63146762"/>
<keyword evidence="3 5" id="KW-0687">Ribonucleoprotein</keyword>